<dbReference type="SUPFAM" id="SSF50341">
    <property type="entry name" value="CheW-like"/>
    <property type="match status" value="1"/>
</dbReference>
<dbReference type="GO" id="GO:0006935">
    <property type="term" value="P:chemotaxis"/>
    <property type="evidence" value="ECO:0007669"/>
    <property type="project" value="InterPro"/>
</dbReference>
<dbReference type="PROSITE" id="PS50851">
    <property type="entry name" value="CHEW"/>
    <property type="match status" value="1"/>
</dbReference>
<name>A0A1L4D4H3_9BACT</name>
<dbReference type="EMBL" id="CP017834">
    <property type="protein sequence ID" value="APJ05077.1"/>
    <property type="molecule type" value="Genomic_DNA"/>
</dbReference>
<dbReference type="Gene3D" id="2.30.30.40">
    <property type="entry name" value="SH3 Domains"/>
    <property type="match status" value="1"/>
</dbReference>
<dbReference type="AlphaFoldDB" id="A0A1L4D4H3"/>
<reference evidence="2 3" key="1">
    <citation type="submission" date="2016-10" db="EMBL/GenBank/DDBJ databases">
        <title>Silvanigrella aquatica sp. nov., isolated from a freshwater lake located in the Black Forest, Germany, description of Silvanigrellaceae fam. nov., Silvanigrellales ord. nov., reclassification of the order Bdellovibrionales in the class Oligoflexia, reclassification of the families Bacteriovoracaceae and Halobacteriovoraceae in the new order Bacteriovoracales ord. nov., and reclassification of the family Pseudobacteriovoracaceae in the order Oligoflexiales.</title>
        <authorList>
            <person name="Hahn M.W."/>
            <person name="Schmidt J."/>
            <person name="Koll U."/>
            <person name="Rohde M."/>
            <person name="Verbag S."/>
            <person name="Pitt A."/>
            <person name="Nakai R."/>
            <person name="Naganuma T."/>
            <person name="Lang E."/>
        </authorList>
    </citation>
    <scope>NUCLEOTIDE SEQUENCE [LARGE SCALE GENOMIC DNA]</scope>
    <source>
        <strain evidence="2 3">MWH-Nonnen-W8red</strain>
    </source>
</reference>
<dbReference type="STRING" id="1915309.AXG55_04110"/>
<protein>
    <recommendedName>
        <fullName evidence="1">CheW-like domain-containing protein</fullName>
    </recommendedName>
</protein>
<keyword evidence="3" id="KW-1185">Reference proteome</keyword>
<proteinExistence type="predicted"/>
<dbReference type="SMART" id="SM00260">
    <property type="entry name" value="CheW"/>
    <property type="match status" value="1"/>
</dbReference>
<feature type="domain" description="CheW-like" evidence="1">
    <location>
        <begin position="8"/>
        <end position="147"/>
    </location>
</feature>
<dbReference type="GO" id="GO:0005829">
    <property type="term" value="C:cytosol"/>
    <property type="evidence" value="ECO:0007669"/>
    <property type="project" value="TreeGrafter"/>
</dbReference>
<gene>
    <name evidence="2" type="ORF">AXG55_04110</name>
</gene>
<evidence type="ECO:0000259" key="1">
    <source>
        <dbReference type="PROSITE" id="PS50851"/>
    </source>
</evidence>
<accession>A0A1L4D4H3</accession>
<dbReference type="InterPro" id="IPR002545">
    <property type="entry name" value="CheW-lke_dom"/>
</dbReference>
<dbReference type="KEGG" id="saqi:AXG55_04110"/>
<evidence type="ECO:0000313" key="3">
    <source>
        <dbReference type="Proteomes" id="UP000184731"/>
    </source>
</evidence>
<dbReference type="PANTHER" id="PTHR22617">
    <property type="entry name" value="CHEMOTAXIS SENSOR HISTIDINE KINASE-RELATED"/>
    <property type="match status" value="1"/>
</dbReference>
<dbReference type="GO" id="GO:0007165">
    <property type="term" value="P:signal transduction"/>
    <property type="evidence" value="ECO:0007669"/>
    <property type="project" value="InterPro"/>
</dbReference>
<dbReference type="Pfam" id="PF01584">
    <property type="entry name" value="CheW"/>
    <property type="match status" value="1"/>
</dbReference>
<dbReference type="InterPro" id="IPR039315">
    <property type="entry name" value="CheW"/>
</dbReference>
<dbReference type="Proteomes" id="UP000184731">
    <property type="component" value="Chromosome"/>
</dbReference>
<dbReference type="Gene3D" id="2.40.50.180">
    <property type="entry name" value="CheA-289, Domain 4"/>
    <property type="match status" value="1"/>
</dbReference>
<dbReference type="InterPro" id="IPR036061">
    <property type="entry name" value="CheW-like_dom_sf"/>
</dbReference>
<evidence type="ECO:0000313" key="2">
    <source>
        <dbReference type="EMBL" id="APJ05077.1"/>
    </source>
</evidence>
<dbReference type="PANTHER" id="PTHR22617:SF23">
    <property type="entry name" value="CHEMOTAXIS PROTEIN CHEW"/>
    <property type="match status" value="1"/>
</dbReference>
<sequence>MSNSSNVTKQFSAFYLENRLYGIEVGRVQEVVRSMLMTPIPLAPDYVCGLINLRGQVATAIGLRQLFGFHSEIPQDLINIVCKVDGMLISFQVDEIGDVIEVSESEFEPTPQTISEDIRKFMQGVYKVSNSLMSAIDVDNIIKFLNNKLK</sequence>
<organism evidence="2 3">
    <name type="scientific">Silvanigrella aquatica</name>
    <dbReference type="NCBI Taxonomy" id="1915309"/>
    <lineage>
        <taxon>Bacteria</taxon>
        <taxon>Pseudomonadati</taxon>
        <taxon>Bdellovibrionota</taxon>
        <taxon>Oligoflexia</taxon>
        <taxon>Silvanigrellales</taxon>
        <taxon>Silvanigrellaceae</taxon>
        <taxon>Silvanigrella</taxon>
    </lineage>
</organism>